<dbReference type="Proteomes" id="UP001138621">
    <property type="component" value="Unassembled WGS sequence"/>
</dbReference>
<organism evidence="7 8">
    <name type="scientific">Stutzerimonas stutzeri</name>
    <name type="common">Pseudomonas stutzeri</name>
    <dbReference type="NCBI Taxonomy" id="316"/>
    <lineage>
        <taxon>Bacteria</taxon>
        <taxon>Pseudomonadati</taxon>
        <taxon>Pseudomonadota</taxon>
        <taxon>Gammaproteobacteria</taxon>
        <taxon>Pseudomonadales</taxon>
        <taxon>Pseudomonadaceae</taxon>
        <taxon>Stutzerimonas</taxon>
    </lineage>
</organism>
<name>A0A210Y080_STUST</name>
<dbReference type="AlphaFoldDB" id="A0A210Y080"/>
<accession>A0A210Y080</accession>
<keyword evidence="2" id="KW-0812">Transmembrane</keyword>
<dbReference type="EMBL" id="JAAMRD010000005">
    <property type="protein sequence ID" value="MBA1304318.1"/>
    <property type="molecule type" value="Genomic_DNA"/>
</dbReference>
<reference evidence="6" key="1">
    <citation type="submission" date="2020-02" db="EMBL/GenBank/DDBJ databases">
        <title>Synteny-based analysis reveals conserved mechanism for high triclosan tolerance in Pseudomonas, as well as instances of horizontal transfer.</title>
        <authorList>
            <person name="Mcfarland A.G."/>
            <person name="Bertucci H.K."/>
            <person name="Litmann E."/>
            <person name="Shen J."/>
            <person name="Huttenhower C."/>
            <person name="Hartmann E.M."/>
        </authorList>
    </citation>
    <scope>NUCLEOTIDE SEQUENCE</scope>
    <source>
        <strain evidence="6">109A1</strain>
    </source>
</reference>
<dbReference type="KEGG" id="psz:PSTAB_1343"/>
<protein>
    <submittedName>
        <fullName evidence="6">DUF1232 domain-containing protein</fullName>
    </submittedName>
    <submittedName>
        <fullName evidence="7">YkvA family protein</fullName>
    </submittedName>
</protein>
<keyword evidence="3" id="KW-1133">Transmembrane helix</keyword>
<evidence type="ECO:0000256" key="4">
    <source>
        <dbReference type="ARBA" id="ARBA00023136"/>
    </source>
</evidence>
<gene>
    <name evidence="6" type="ORF">G7024_07840</name>
    <name evidence="7" type="ORF">N7335_18280</name>
</gene>
<evidence type="ECO:0000313" key="6">
    <source>
        <dbReference type="EMBL" id="MBA1304318.1"/>
    </source>
</evidence>
<evidence type="ECO:0000256" key="2">
    <source>
        <dbReference type="ARBA" id="ARBA00022692"/>
    </source>
</evidence>
<dbReference type="Proteomes" id="UP001158076">
    <property type="component" value="Unassembled WGS sequence"/>
</dbReference>
<dbReference type="Pfam" id="PF06803">
    <property type="entry name" value="DUF1232"/>
    <property type="match status" value="1"/>
</dbReference>
<comment type="caution">
    <text evidence="7">The sequence shown here is derived from an EMBL/GenBank/DDBJ whole genome shotgun (WGS) entry which is preliminary data.</text>
</comment>
<proteinExistence type="predicted"/>
<dbReference type="RefSeq" id="WP_013982240.1">
    <property type="nucleotide sequence ID" value="NC_015740.1"/>
</dbReference>
<dbReference type="InterPro" id="IPR010652">
    <property type="entry name" value="DUF1232"/>
</dbReference>
<evidence type="ECO:0000259" key="5">
    <source>
        <dbReference type="Pfam" id="PF06803"/>
    </source>
</evidence>
<sequence>MKAPWNLLRYLPLARRLIKHGKIPALLLAVARKSSSKRGLIKGLREDLSLLQALCVAWWRGEYRAISPNALVAVVAGLLYFLSPLDAIPDWIPGLGFVDDLAVLGWVMRKWSAELDAFRAWKQTQTAERQAALKELPQLDEPRAGG</sequence>
<dbReference type="GO" id="GO:0012505">
    <property type="term" value="C:endomembrane system"/>
    <property type="evidence" value="ECO:0007669"/>
    <property type="project" value="UniProtKB-SubCell"/>
</dbReference>
<evidence type="ECO:0000313" key="7">
    <source>
        <dbReference type="EMBL" id="MDH0148343.1"/>
    </source>
</evidence>
<reference evidence="7" key="2">
    <citation type="submission" date="2022-09" db="EMBL/GenBank/DDBJ databases">
        <title>Intensive care unit water sources are persistently colonized with multi-drug resistant bacteria and are the site of extensive horizontal gene transfer of antibiotic resistance genes.</title>
        <authorList>
            <person name="Diorio-Toth L."/>
        </authorList>
    </citation>
    <scope>NUCLEOTIDE SEQUENCE</scope>
    <source>
        <strain evidence="7">GD04147</strain>
    </source>
</reference>
<keyword evidence="4" id="KW-0472">Membrane</keyword>
<comment type="subcellular location">
    <subcellularLocation>
        <location evidence="1">Endomembrane system</location>
        <topology evidence="1">Multi-pass membrane protein</topology>
    </subcellularLocation>
</comment>
<evidence type="ECO:0000256" key="3">
    <source>
        <dbReference type="ARBA" id="ARBA00022989"/>
    </source>
</evidence>
<dbReference type="EMBL" id="JAODZE010000026">
    <property type="protein sequence ID" value="MDH0148343.1"/>
    <property type="molecule type" value="Genomic_DNA"/>
</dbReference>
<evidence type="ECO:0000256" key="1">
    <source>
        <dbReference type="ARBA" id="ARBA00004127"/>
    </source>
</evidence>
<feature type="domain" description="DUF1232" evidence="5">
    <location>
        <begin position="70"/>
        <end position="106"/>
    </location>
</feature>
<evidence type="ECO:0000313" key="8">
    <source>
        <dbReference type="Proteomes" id="UP001158076"/>
    </source>
</evidence>